<dbReference type="Pfam" id="PF01965">
    <property type="entry name" value="DJ-1_PfpI"/>
    <property type="match status" value="1"/>
</dbReference>
<dbReference type="InterPro" id="IPR002818">
    <property type="entry name" value="DJ-1/PfpI"/>
</dbReference>
<name>A0ABU7L472_9NOCA</name>
<dbReference type="RefSeq" id="WP_330131457.1">
    <property type="nucleotide sequence ID" value="NZ_JAUTXY010000001.1"/>
</dbReference>
<dbReference type="Pfam" id="PF12833">
    <property type="entry name" value="HTH_18"/>
    <property type="match status" value="1"/>
</dbReference>
<dbReference type="EMBL" id="JAUTXY010000001">
    <property type="protein sequence ID" value="MEE2056152.1"/>
    <property type="molecule type" value="Genomic_DNA"/>
</dbReference>
<evidence type="ECO:0000256" key="3">
    <source>
        <dbReference type="ARBA" id="ARBA00023163"/>
    </source>
</evidence>
<dbReference type="PROSITE" id="PS01124">
    <property type="entry name" value="HTH_ARAC_FAMILY_2"/>
    <property type="match status" value="1"/>
</dbReference>
<dbReference type="InterPro" id="IPR009057">
    <property type="entry name" value="Homeodomain-like_sf"/>
</dbReference>
<dbReference type="InterPro" id="IPR052158">
    <property type="entry name" value="INH-QAR"/>
</dbReference>
<feature type="domain" description="HTH araC/xylS-type" evidence="4">
    <location>
        <begin position="214"/>
        <end position="312"/>
    </location>
</feature>
<reference evidence="5 6" key="1">
    <citation type="submission" date="2023-07" db="EMBL/GenBank/DDBJ databases">
        <authorList>
            <person name="Girao M."/>
            <person name="Carvalho M.F."/>
        </authorList>
    </citation>
    <scope>NUCLEOTIDE SEQUENCE [LARGE SCALE GENOMIC DNA]</scope>
    <source>
        <strain evidence="5 6">YIM65754</strain>
    </source>
</reference>
<keyword evidence="3" id="KW-0804">Transcription</keyword>
<dbReference type="PROSITE" id="PS00041">
    <property type="entry name" value="HTH_ARAC_FAMILY_1"/>
    <property type="match status" value="1"/>
</dbReference>
<dbReference type="SMART" id="SM00342">
    <property type="entry name" value="HTH_ARAC"/>
    <property type="match status" value="1"/>
</dbReference>
<evidence type="ECO:0000313" key="6">
    <source>
        <dbReference type="Proteomes" id="UP001336020"/>
    </source>
</evidence>
<dbReference type="Gene3D" id="1.10.10.60">
    <property type="entry name" value="Homeodomain-like"/>
    <property type="match status" value="1"/>
</dbReference>
<dbReference type="InterPro" id="IPR029062">
    <property type="entry name" value="Class_I_gatase-like"/>
</dbReference>
<dbReference type="SUPFAM" id="SSF52317">
    <property type="entry name" value="Class I glutamine amidotransferase-like"/>
    <property type="match status" value="1"/>
</dbReference>
<keyword evidence="1" id="KW-0805">Transcription regulation</keyword>
<evidence type="ECO:0000256" key="1">
    <source>
        <dbReference type="ARBA" id="ARBA00023015"/>
    </source>
</evidence>
<dbReference type="InterPro" id="IPR018060">
    <property type="entry name" value="HTH_AraC"/>
</dbReference>
<keyword evidence="6" id="KW-1185">Reference proteome</keyword>
<gene>
    <name evidence="5" type="ORF">Q7514_01245</name>
</gene>
<accession>A0ABU7L472</accession>
<comment type="caution">
    <text evidence="5">The sequence shown here is derived from an EMBL/GenBank/DDBJ whole genome shotgun (WGS) entry which is preliminary data.</text>
</comment>
<protein>
    <submittedName>
        <fullName evidence="5">Helix-turn-helix domain-containing protein</fullName>
    </submittedName>
</protein>
<dbReference type="SUPFAM" id="SSF46689">
    <property type="entry name" value="Homeodomain-like"/>
    <property type="match status" value="2"/>
</dbReference>
<evidence type="ECO:0000256" key="2">
    <source>
        <dbReference type="ARBA" id="ARBA00023125"/>
    </source>
</evidence>
<organism evidence="5 6">
    <name type="scientific">Rhodococcus artemisiae</name>
    <dbReference type="NCBI Taxonomy" id="714159"/>
    <lineage>
        <taxon>Bacteria</taxon>
        <taxon>Bacillati</taxon>
        <taxon>Actinomycetota</taxon>
        <taxon>Actinomycetes</taxon>
        <taxon>Mycobacteriales</taxon>
        <taxon>Nocardiaceae</taxon>
        <taxon>Rhodococcus</taxon>
    </lineage>
</organism>
<dbReference type="InterPro" id="IPR018062">
    <property type="entry name" value="HTH_AraC-typ_CS"/>
</dbReference>
<dbReference type="Gene3D" id="3.40.50.880">
    <property type="match status" value="1"/>
</dbReference>
<evidence type="ECO:0000259" key="4">
    <source>
        <dbReference type="PROSITE" id="PS01124"/>
    </source>
</evidence>
<dbReference type="CDD" id="cd03137">
    <property type="entry name" value="GATase1_AraC_1"/>
    <property type="match status" value="1"/>
</dbReference>
<keyword evidence="2" id="KW-0238">DNA-binding</keyword>
<dbReference type="PANTHER" id="PTHR43130:SF3">
    <property type="entry name" value="HTH-TYPE TRANSCRIPTIONAL REGULATOR RV1931C"/>
    <property type="match status" value="1"/>
</dbReference>
<dbReference type="PANTHER" id="PTHR43130">
    <property type="entry name" value="ARAC-FAMILY TRANSCRIPTIONAL REGULATOR"/>
    <property type="match status" value="1"/>
</dbReference>
<proteinExistence type="predicted"/>
<dbReference type="Proteomes" id="UP001336020">
    <property type="component" value="Unassembled WGS sequence"/>
</dbReference>
<evidence type="ECO:0000313" key="5">
    <source>
        <dbReference type="EMBL" id="MEE2056152.1"/>
    </source>
</evidence>
<sequence length="316" mass="34773">MSQVVALPVYDGMTFLEYGAVVEALGFRWSELPDLDYELRTCGPEAGVTTLSGAALIPQFPIEAIADADTVIVTGVRDAHRDRCAEWADLLRGAAARGARMVSVCTGAFAFAEAGLLDGRRATTHWRHEHLMRSAFPAVDLNIAAIVVRDGNFVTSAGASAGLDLSIALIRDDHGVERANDIARRLVVTPHRHADQSQFVDVDRIQVRDDPAFTRMLGAVGDDVGRPWTVQDLAAEANVSPRTLHRRFRAYTGFPPLDWLVRQRIRAAMSLLESTDRPVEAIGRATGFDAAETFRYHFRRVAGTNPRDYRMSFRGA</sequence>